<dbReference type="PANTHER" id="PTHR48081:SF3">
    <property type="entry name" value="ALPHA_BETA HYDROLASE FOLD-3 DOMAIN-CONTAINING PROTEIN"/>
    <property type="match status" value="1"/>
</dbReference>
<dbReference type="OrthoDB" id="408631at2759"/>
<keyword evidence="4" id="KW-1185">Reference proteome</keyword>
<dbReference type="Pfam" id="PF07859">
    <property type="entry name" value="Abhydrolase_3"/>
    <property type="match status" value="1"/>
</dbReference>
<comment type="caution">
    <text evidence="3">The sequence shown here is derived from an EMBL/GenBank/DDBJ whole genome shotgun (WGS) entry which is preliminary data.</text>
</comment>
<keyword evidence="1 3" id="KW-0378">Hydrolase</keyword>
<dbReference type="InterPro" id="IPR050300">
    <property type="entry name" value="GDXG_lipolytic_enzyme"/>
</dbReference>
<proteinExistence type="predicted"/>
<dbReference type="InterPro" id="IPR029058">
    <property type="entry name" value="AB_hydrolase_fold"/>
</dbReference>
<organism evidence="3 4">
    <name type="scientific">Penicillium ucsense</name>
    <dbReference type="NCBI Taxonomy" id="2839758"/>
    <lineage>
        <taxon>Eukaryota</taxon>
        <taxon>Fungi</taxon>
        <taxon>Dikarya</taxon>
        <taxon>Ascomycota</taxon>
        <taxon>Pezizomycotina</taxon>
        <taxon>Eurotiomycetes</taxon>
        <taxon>Eurotiomycetidae</taxon>
        <taxon>Eurotiales</taxon>
        <taxon>Aspergillaceae</taxon>
        <taxon>Penicillium</taxon>
    </lineage>
</organism>
<gene>
    <name evidence="3" type="ORF">PECM_007791</name>
</gene>
<reference evidence="3" key="1">
    <citation type="journal article" date="2020" name="Front. Microbiol.">
        <title>Gene regulatory networks of Penicillium echinulatum 2HH and Penicillium oxalicum 114-2 inferred by a computational biology approach.</title>
        <authorList>
            <person name="Lenz A.R."/>
            <person name="Galan-Vasquez E."/>
            <person name="Balbinot E."/>
            <person name="De Abreu F.P."/>
            <person name="De Oliveira N.S."/>
            <person name="Da Rosa L.O."/>
            <person name="De Avila E Silva S."/>
            <person name="Camassola M."/>
            <person name="Dillon A.J.P."/>
            <person name="Perez-Rueda E."/>
        </authorList>
    </citation>
    <scope>NUCLEOTIDE SEQUENCE</scope>
    <source>
        <strain evidence="3">S1M29</strain>
    </source>
</reference>
<sequence>MGLTYVYHKSIATFFRAIVRPMLEVDPKPDEVISIPSRDTDRVIKAHIYKPAKEEHKAPRPVLINFCGSGYILPAFGADDEYCRFIADKTGFTVIDVQYRLAPEDPFPAAVNDAEDAVAWVQSMPDQFDVEQISLSGFSAGANIALALSCTYSSRPRRNQDDNVFRTVISFYGCVDMSVPTTKKTVADRSNFVMRSLFPVFSHLCHKCLGFSAADTKNPRLSPMYAEPVAFPDNVLIITAAQCPFTIEAEALADKIRNGGAKHVLSKRMDDCTHGWDKEAKEGTPQAEAKHQAYEMSASVLLDGLK</sequence>
<dbReference type="SUPFAM" id="SSF53474">
    <property type="entry name" value="alpha/beta-Hydrolases"/>
    <property type="match status" value="1"/>
</dbReference>
<feature type="domain" description="Alpha/beta hydrolase fold-3" evidence="2">
    <location>
        <begin position="64"/>
        <end position="276"/>
    </location>
</feature>
<evidence type="ECO:0000256" key="1">
    <source>
        <dbReference type="ARBA" id="ARBA00022801"/>
    </source>
</evidence>
<dbReference type="GO" id="GO:0072330">
    <property type="term" value="P:monocarboxylic acid biosynthetic process"/>
    <property type="evidence" value="ECO:0007669"/>
    <property type="project" value="UniProtKB-ARBA"/>
</dbReference>
<dbReference type="Gene3D" id="3.40.50.1820">
    <property type="entry name" value="alpha/beta hydrolase"/>
    <property type="match status" value="1"/>
</dbReference>
<dbReference type="EC" id="3.1.1.-" evidence="3"/>
<dbReference type="AlphaFoldDB" id="A0A8J8W1Y3"/>
<evidence type="ECO:0000259" key="2">
    <source>
        <dbReference type="Pfam" id="PF07859"/>
    </source>
</evidence>
<dbReference type="PANTHER" id="PTHR48081">
    <property type="entry name" value="AB HYDROLASE SUPERFAMILY PROTEIN C4A8.06C"/>
    <property type="match status" value="1"/>
</dbReference>
<evidence type="ECO:0000313" key="4">
    <source>
        <dbReference type="Proteomes" id="UP000631181"/>
    </source>
</evidence>
<dbReference type="GO" id="GO:0017000">
    <property type="term" value="P:antibiotic biosynthetic process"/>
    <property type="evidence" value="ECO:0007669"/>
    <property type="project" value="UniProtKB-ARBA"/>
</dbReference>
<evidence type="ECO:0000313" key="3">
    <source>
        <dbReference type="EMBL" id="KAF7714804.1"/>
    </source>
</evidence>
<name>A0A8J8W1Y3_9EURO</name>
<protein>
    <submittedName>
        <fullName evidence="3">Alpha/beta hydrolase fold-3 domain-containing protein</fullName>
        <ecNumber evidence="3">3.1.1.-</ecNumber>
    </submittedName>
</protein>
<dbReference type="EMBL" id="WIWV01000074">
    <property type="protein sequence ID" value="KAF7714804.1"/>
    <property type="molecule type" value="Genomic_DNA"/>
</dbReference>
<accession>A0A8J8W1Y3</accession>
<dbReference type="GO" id="GO:0016787">
    <property type="term" value="F:hydrolase activity"/>
    <property type="evidence" value="ECO:0007669"/>
    <property type="project" value="UniProtKB-KW"/>
</dbReference>
<dbReference type="Proteomes" id="UP000631181">
    <property type="component" value="Unassembled WGS sequence"/>
</dbReference>
<dbReference type="InterPro" id="IPR013094">
    <property type="entry name" value="AB_hydrolase_3"/>
</dbReference>